<sequence>MYGAVASCQTAGSAFVQMQTFGVVAFPSSECFAVRLQRDRDTYLALLCLAQCDMLNVFFALNVADSYAKVASCLEKSATQETERDMQRLLARGSDLFEKLKKLEARVGTDEELKLSDTLRYYMKDTQAAKVTTLIYFHPV</sequence>
<dbReference type="InterPro" id="IPR027267">
    <property type="entry name" value="AH/BAR_dom_sf"/>
</dbReference>
<dbReference type="Proteomes" id="UP000036681">
    <property type="component" value="Unplaced"/>
</dbReference>
<dbReference type="PANTHER" id="PTHR45850">
    <property type="entry name" value="SORTING NEXIN FAMILY MEMBER"/>
    <property type="match status" value="1"/>
</dbReference>
<dbReference type="Gene3D" id="1.20.1270.60">
    <property type="entry name" value="Arfaptin homology (AH) domain/BAR domain"/>
    <property type="match status" value="1"/>
</dbReference>
<keyword evidence="1" id="KW-1185">Reference proteome</keyword>
<reference evidence="2" key="1">
    <citation type="submission" date="2017-02" db="UniProtKB">
        <authorList>
            <consortium name="WormBaseParasite"/>
        </authorList>
    </citation>
    <scope>IDENTIFICATION</scope>
</reference>
<dbReference type="AlphaFoldDB" id="A0A0M3I4E8"/>
<dbReference type="PANTHER" id="PTHR45850:SF1">
    <property type="entry name" value="SORTING NEXIN 6, ISOFORM B"/>
    <property type="match status" value="1"/>
</dbReference>
<evidence type="ECO:0000313" key="1">
    <source>
        <dbReference type="Proteomes" id="UP000036681"/>
    </source>
</evidence>
<organism evidence="1 2">
    <name type="scientific">Ascaris lumbricoides</name>
    <name type="common">Giant roundworm</name>
    <dbReference type="NCBI Taxonomy" id="6252"/>
    <lineage>
        <taxon>Eukaryota</taxon>
        <taxon>Metazoa</taxon>
        <taxon>Ecdysozoa</taxon>
        <taxon>Nematoda</taxon>
        <taxon>Chromadorea</taxon>
        <taxon>Rhabditida</taxon>
        <taxon>Spirurina</taxon>
        <taxon>Ascaridomorpha</taxon>
        <taxon>Ascaridoidea</taxon>
        <taxon>Ascarididae</taxon>
        <taxon>Ascaris</taxon>
    </lineage>
</organism>
<dbReference type="WBParaSite" id="ALUE_0001165101-mRNA-1">
    <property type="protein sequence ID" value="ALUE_0001165101-mRNA-1"/>
    <property type="gene ID" value="ALUE_0001165101"/>
</dbReference>
<name>A0A0M3I4E8_ASCLU</name>
<proteinExistence type="predicted"/>
<evidence type="ECO:0000313" key="2">
    <source>
        <dbReference type="WBParaSite" id="ALUE_0001165101-mRNA-1"/>
    </source>
</evidence>
<accession>A0A0M3I4E8</accession>
<protein>
    <submittedName>
        <fullName evidence="2">BRO1 domain-containing protein</fullName>
    </submittedName>
</protein>
<dbReference type="GO" id="GO:0090389">
    <property type="term" value="P:phagosome-lysosome fusion involved in apoptotic cell clearance"/>
    <property type="evidence" value="ECO:0007669"/>
    <property type="project" value="TreeGrafter"/>
</dbReference>